<comment type="similarity">
    <text evidence="1">Belongs to the Gfa family.</text>
</comment>
<dbReference type="RefSeq" id="WP_394829186.1">
    <property type="nucleotide sequence ID" value="NZ_CP089984.1"/>
</dbReference>
<dbReference type="Gene3D" id="2.170.150.70">
    <property type="match status" value="1"/>
</dbReference>
<feature type="domain" description="CENP-V/GFA" evidence="4">
    <location>
        <begin position="7"/>
        <end position="119"/>
    </location>
</feature>
<dbReference type="InterPro" id="IPR052355">
    <property type="entry name" value="CENP-V-like"/>
</dbReference>
<evidence type="ECO:0000313" key="6">
    <source>
        <dbReference type="Proteomes" id="UP001370348"/>
    </source>
</evidence>
<keyword evidence="2" id="KW-0479">Metal-binding</keyword>
<dbReference type="SUPFAM" id="SSF51316">
    <property type="entry name" value="Mss4-like"/>
    <property type="match status" value="1"/>
</dbReference>
<dbReference type="InterPro" id="IPR006913">
    <property type="entry name" value="CENP-V/GFA"/>
</dbReference>
<evidence type="ECO:0000256" key="2">
    <source>
        <dbReference type="ARBA" id="ARBA00022723"/>
    </source>
</evidence>
<keyword evidence="6" id="KW-1185">Reference proteome</keyword>
<evidence type="ECO:0000259" key="4">
    <source>
        <dbReference type="PROSITE" id="PS51891"/>
    </source>
</evidence>
<proteinExistence type="inferred from homology"/>
<dbReference type="PROSITE" id="PS51891">
    <property type="entry name" value="CENP_V_GFA"/>
    <property type="match status" value="1"/>
</dbReference>
<reference evidence="5 6" key="1">
    <citation type="submission" date="2021-12" db="EMBL/GenBank/DDBJ databases">
        <title>Discovery of the Pendulisporaceae a myxobacterial family with distinct sporulation behavior and unique specialized metabolism.</title>
        <authorList>
            <person name="Garcia R."/>
            <person name="Popoff A."/>
            <person name="Bader C.D."/>
            <person name="Loehr J."/>
            <person name="Walesch S."/>
            <person name="Walt C."/>
            <person name="Boldt J."/>
            <person name="Bunk B."/>
            <person name="Haeckl F.J.F.P.J."/>
            <person name="Gunesch A.P."/>
            <person name="Birkelbach J."/>
            <person name="Nuebel U."/>
            <person name="Pietschmann T."/>
            <person name="Bach T."/>
            <person name="Mueller R."/>
        </authorList>
    </citation>
    <scope>NUCLEOTIDE SEQUENCE [LARGE SCALE GENOMIC DNA]</scope>
    <source>
        <strain evidence="5 6">MSr11954</strain>
    </source>
</reference>
<dbReference type="Proteomes" id="UP001370348">
    <property type="component" value="Chromosome"/>
</dbReference>
<dbReference type="InterPro" id="IPR011057">
    <property type="entry name" value="Mss4-like_sf"/>
</dbReference>
<dbReference type="Pfam" id="PF04828">
    <property type="entry name" value="GFA"/>
    <property type="match status" value="1"/>
</dbReference>
<evidence type="ECO:0000256" key="1">
    <source>
        <dbReference type="ARBA" id="ARBA00005495"/>
    </source>
</evidence>
<accession>A0ABZ2MAP1</accession>
<keyword evidence="3" id="KW-0862">Zinc</keyword>
<evidence type="ECO:0000256" key="3">
    <source>
        <dbReference type="ARBA" id="ARBA00022833"/>
    </source>
</evidence>
<dbReference type="EMBL" id="CP089984">
    <property type="protein sequence ID" value="WXB19578.1"/>
    <property type="molecule type" value="Genomic_DNA"/>
</dbReference>
<evidence type="ECO:0000313" key="5">
    <source>
        <dbReference type="EMBL" id="WXB19578.1"/>
    </source>
</evidence>
<sequence length="119" mass="13262">MGTAKTYCGGCHCGNVRFEVEADLARVVECNCSHCSRKGFLLTFVTSDRFRLLQGEEALVDYQFNRRIGHHLFCKVCGVEAFWRSVQSDGTPMAIVNVRCLDDVPPGSFTVTHVDGKSR</sequence>
<organism evidence="5 6">
    <name type="scientific">Pendulispora albinea</name>
    <dbReference type="NCBI Taxonomy" id="2741071"/>
    <lineage>
        <taxon>Bacteria</taxon>
        <taxon>Pseudomonadati</taxon>
        <taxon>Myxococcota</taxon>
        <taxon>Myxococcia</taxon>
        <taxon>Myxococcales</taxon>
        <taxon>Sorangiineae</taxon>
        <taxon>Pendulisporaceae</taxon>
        <taxon>Pendulispora</taxon>
    </lineage>
</organism>
<dbReference type="PANTHER" id="PTHR28620">
    <property type="entry name" value="CENTROMERE PROTEIN V"/>
    <property type="match status" value="1"/>
</dbReference>
<gene>
    <name evidence="5" type="ORF">LZC94_20420</name>
</gene>
<dbReference type="PANTHER" id="PTHR28620:SF1">
    <property type="entry name" value="CENP-V_GFA DOMAIN-CONTAINING PROTEIN"/>
    <property type="match status" value="1"/>
</dbReference>
<protein>
    <submittedName>
        <fullName evidence="5">GFA family protein</fullName>
    </submittedName>
</protein>
<name>A0ABZ2MAP1_9BACT</name>